<feature type="domain" description="ABC transmembrane type-1" evidence="8">
    <location>
        <begin position="83"/>
        <end position="298"/>
    </location>
</feature>
<dbReference type="EMBL" id="JBEPLV010000002">
    <property type="protein sequence ID" value="MET3545533.1"/>
    <property type="molecule type" value="Genomic_DNA"/>
</dbReference>
<dbReference type="Pfam" id="PF00528">
    <property type="entry name" value="BPD_transp_1"/>
    <property type="match status" value="1"/>
</dbReference>
<evidence type="ECO:0000256" key="3">
    <source>
        <dbReference type="ARBA" id="ARBA00022475"/>
    </source>
</evidence>
<feature type="transmembrane region" description="Helical" evidence="7">
    <location>
        <begin position="233"/>
        <end position="252"/>
    </location>
</feature>
<evidence type="ECO:0000256" key="2">
    <source>
        <dbReference type="ARBA" id="ARBA00022448"/>
    </source>
</evidence>
<dbReference type="SUPFAM" id="SSF160964">
    <property type="entry name" value="MalF N-terminal region-like"/>
    <property type="match status" value="1"/>
</dbReference>
<evidence type="ECO:0000256" key="5">
    <source>
        <dbReference type="ARBA" id="ARBA00022989"/>
    </source>
</evidence>
<dbReference type="PANTHER" id="PTHR30193">
    <property type="entry name" value="ABC TRANSPORTER PERMEASE PROTEIN"/>
    <property type="match status" value="1"/>
</dbReference>
<organism evidence="9 10">
    <name type="scientific">Paenibacillus favisporus</name>
    <dbReference type="NCBI Taxonomy" id="221028"/>
    <lineage>
        <taxon>Bacteria</taxon>
        <taxon>Bacillati</taxon>
        <taxon>Bacillota</taxon>
        <taxon>Bacilli</taxon>
        <taxon>Bacillales</taxon>
        <taxon>Paenibacillaceae</taxon>
        <taxon>Paenibacillus</taxon>
    </lineage>
</organism>
<feature type="transmembrane region" description="Helical" evidence="7">
    <location>
        <begin position="21"/>
        <end position="45"/>
    </location>
</feature>
<feature type="transmembrane region" description="Helical" evidence="7">
    <location>
        <begin position="171"/>
        <end position="196"/>
    </location>
</feature>
<evidence type="ECO:0000256" key="4">
    <source>
        <dbReference type="ARBA" id="ARBA00022692"/>
    </source>
</evidence>
<comment type="subcellular location">
    <subcellularLocation>
        <location evidence="1 7">Cell membrane</location>
        <topology evidence="1 7">Multi-pass membrane protein</topology>
    </subcellularLocation>
</comment>
<dbReference type="RefSeq" id="WP_354496491.1">
    <property type="nucleotide sequence ID" value="NZ_JBEPLV010000002.1"/>
</dbReference>
<name>A0ABV2F191_9BACL</name>
<keyword evidence="4 7" id="KW-0812">Transmembrane</keyword>
<keyword evidence="10" id="KW-1185">Reference proteome</keyword>
<evidence type="ECO:0000256" key="6">
    <source>
        <dbReference type="ARBA" id="ARBA00023136"/>
    </source>
</evidence>
<dbReference type="InterPro" id="IPR000515">
    <property type="entry name" value="MetI-like"/>
</dbReference>
<dbReference type="SUPFAM" id="SSF161098">
    <property type="entry name" value="MetI-like"/>
    <property type="match status" value="1"/>
</dbReference>
<keyword evidence="5 7" id="KW-1133">Transmembrane helix</keyword>
<dbReference type="PROSITE" id="PS50928">
    <property type="entry name" value="ABC_TM1"/>
    <property type="match status" value="1"/>
</dbReference>
<evidence type="ECO:0000313" key="9">
    <source>
        <dbReference type="EMBL" id="MET3545533.1"/>
    </source>
</evidence>
<comment type="caution">
    <text evidence="9">The sequence shown here is derived from an EMBL/GenBank/DDBJ whole genome shotgun (WGS) entry which is preliminary data.</text>
</comment>
<dbReference type="Proteomes" id="UP001549098">
    <property type="component" value="Unassembled WGS sequence"/>
</dbReference>
<evidence type="ECO:0000313" key="10">
    <source>
        <dbReference type="Proteomes" id="UP001549098"/>
    </source>
</evidence>
<evidence type="ECO:0000259" key="8">
    <source>
        <dbReference type="PROSITE" id="PS50928"/>
    </source>
</evidence>
<feature type="transmembrane region" description="Helical" evidence="7">
    <location>
        <begin position="87"/>
        <end position="109"/>
    </location>
</feature>
<comment type="similarity">
    <text evidence="7">Belongs to the binding-protein-dependent transport system permease family.</text>
</comment>
<keyword evidence="6 7" id="KW-0472">Membrane</keyword>
<evidence type="ECO:0000256" key="1">
    <source>
        <dbReference type="ARBA" id="ARBA00004651"/>
    </source>
</evidence>
<dbReference type="CDD" id="cd06261">
    <property type="entry name" value="TM_PBP2"/>
    <property type="match status" value="1"/>
</dbReference>
<gene>
    <name evidence="9" type="ORF">ABID47_002144</name>
</gene>
<sequence>MRQEAVPQPRRRFRRIGAEKTNPLAYLFLLPAFAMLALFMIWPALQTFYISMTNWDGISPKKFIGLQNYIHLFTDEPMFLQAIKNTLLWVVGGATIPVGLGLIFANLLVRGNIRFTKWFQMGFFFPQIISSVIAAVIWKWIYDPSFGPLSTILDHLGIARPMTGWLGNPDLVMYALFVIFVWGSFGYTTMLFTAALQSVDSQLYDAANIDGCSAWGQFWNVTIPGLRQTMTTVIILMTISSFSVFDIVMATTKGGPGYSSYVISYYVYTQGFIVNRLGFAAAASIIMTLFILIVSRTIIWMRERDQS</sequence>
<proteinExistence type="inferred from homology"/>
<dbReference type="InterPro" id="IPR035906">
    <property type="entry name" value="MetI-like_sf"/>
</dbReference>
<reference evidence="9 10" key="1">
    <citation type="submission" date="2024-06" db="EMBL/GenBank/DDBJ databases">
        <title>Genomic Encyclopedia of Type Strains, Phase IV (KMG-IV): sequencing the most valuable type-strain genomes for metagenomic binning, comparative biology and taxonomic classification.</title>
        <authorList>
            <person name="Goeker M."/>
        </authorList>
    </citation>
    <scope>NUCLEOTIDE SEQUENCE [LARGE SCALE GENOMIC DNA]</scope>
    <source>
        <strain evidence="9 10">DSM 17253</strain>
    </source>
</reference>
<dbReference type="InterPro" id="IPR051393">
    <property type="entry name" value="ABC_transporter_permease"/>
</dbReference>
<keyword evidence="3" id="KW-1003">Cell membrane</keyword>
<feature type="transmembrane region" description="Helical" evidence="7">
    <location>
        <begin position="121"/>
        <end position="141"/>
    </location>
</feature>
<protein>
    <submittedName>
        <fullName evidence="9">Raffinose/stachyose/melibiose transport system permease protein</fullName>
    </submittedName>
</protein>
<evidence type="ECO:0000256" key="7">
    <source>
        <dbReference type="RuleBase" id="RU363032"/>
    </source>
</evidence>
<keyword evidence="2 7" id="KW-0813">Transport</keyword>
<accession>A0ABV2F191</accession>
<dbReference type="Gene3D" id="1.10.3720.10">
    <property type="entry name" value="MetI-like"/>
    <property type="match status" value="1"/>
</dbReference>
<dbReference type="PANTHER" id="PTHR30193:SF37">
    <property type="entry name" value="INNER MEMBRANE ABC TRANSPORTER PERMEASE PROTEIN YCJO"/>
    <property type="match status" value="1"/>
</dbReference>
<feature type="transmembrane region" description="Helical" evidence="7">
    <location>
        <begin position="272"/>
        <end position="294"/>
    </location>
</feature>